<evidence type="ECO:0000256" key="4">
    <source>
        <dbReference type="ARBA" id="ARBA00023015"/>
    </source>
</evidence>
<accession>A0A7J6V065</accession>
<keyword evidence="4" id="KW-0805">Transcription regulation</keyword>
<dbReference type="AlphaFoldDB" id="A0A7J6V065"/>
<dbReference type="PROSITE" id="PS50217">
    <property type="entry name" value="BZIP"/>
    <property type="match status" value="1"/>
</dbReference>
<dbReference type="GO" id="GO:0003677">
    <property type="term" value="F:DNA binding"/>
    <property type="evidence" value="ECO:0007669"/>
    <property type="project" value="UniProtKB-KW"/>
</dbReference>
<dbReference type="OrthoDB" id="674948at2759"/>
<evidence type="ECO:0000256" key="2">
    <source>
        <dbReference type="ARBA" id="ARBA00004389"/>
    </source>
</evidence>
<organism evidence="10 11">
    <name type="scientific">Thalictrum thalictroides</name>
    <name type="common">Rue-anemone</name>
    <name type="synonym">Anemone thalictroides</name>
    <dbReference type="NCBI Taxonomy" id="46969"/>
    <lineage>
        <taxon>Eukaryota</taxon>
        <taxon>Viridiplantae</taxon>
        <taxon>Streptophyta</taxon>
        <taxon>Embryophyta</taxon>
        <taxon>Tracheophyta</taxon>
        <taxon>Spermatophyta</taxon>
        <taxon>Magnoliopsida</taxon>
        <taxon>Ranunculales</taxon>
        <taxon>Ranunculaceae</taxon>
        <taxon>Thalictroideae</taxon>
        <taxon>Thalictrum</taxon>
    </lineage>
</organism>
<protein>
    <submittedName>
        <fullName evidence="10">BZIP transcription factor 60-like</fullName>
    </submittedName>
</protein>
<feature type="region of interest" description="Disordered" evidence="8">
    <location>
        <begin position="130"/>
        <end position="210"/>
    </location>
</feature>
<evidence type="ECO:0000256" key="7">
    <source>
        <dbReference type="ARBA" id="ARBA00023242"/>
    </source>
</evidence>
<feature type="region of interest" description="Disordered" evidence="8">
    <location>
        <begin position="1"/>
        <end position="30"/>
    </location>
</feature>
<evidence type="ECO:0000256" key="6">
    <source>
        <dbReference type="ARBA" id="ARBA00023163"/>
    </source>
</evidence>
<keyword evidence="6" id="KW-0804">Transcription</keyword>
<name>A0A7J6V065_THATH</name>
<feature type="compositionally biased region" description="Polar residues" evidence="8">
    <location>
        <begin position="165"/>
        <end position="183"/>
    </location>
</feature>
<dbReference type="SMART" id="SM00338">
    <property type="entry name" value="BRLZ"/>
    <property type="match status" value="1"/>
</dbReference>
<dbReference type="GO" id="GO:0003700">
    <property type="term" value="F:DNA-binding transcription factor activity"/>
    <property type="evidence" value="ECO:0007669"/>
    <property type="project" value="InterPro"/>
</dbReference>
<dbReference type="InterPro" id="IPR046347">
    <property type="entry name" value="bZIP_sf"/>
</dbReference>
<dbReference type="PANTHER" id="PTHR47416">
    <property type="entry name" value="BASIC-LEUCINE ZIPPER TRANSCRIPTION FACTOR F-RELATED"/>
    <property type="match status" value="1"/>
</dbReference>
<dbReference type="Gene3D" id="1.20.5.170">
    <property type="match status" value="1"/>
</dbReference>
<feature type="region of interest" description="Disordered" evidence="8">
    <location>
        <begin position="61"/>
        <end position="116"/>
    </location>
</feature>
<evidence type="ECO:0000256" key="8">
    <source>
        <dbReference type="SAM" id="MobiDB-lite"/>
    </source>
</evidence>
<evidence type="ECO:0000256" key="1">
    <source>
        <dbReference type="ARBA" id="ARBA00004123"/>
    </source>
</evidence>
<sequence>MFQEEEELFSDLFGTPHDHQSQSSSSSMSSLFRDIEHKLLNDNDEENNDYLADEFFSDIQLPSSLLQPPQSQYHIDSSQSQSQDQDISMDDLLVDVPPTTPPPLNTNNSPSHSSSNQLVVTTMGAPAPLLILNDPETSTPESQVSFQDDDQQEDNNQENTGQNELENTSFDVNQAKENTTDSTALEDKEDDDPITKKRKRQMRNRDAAVRSRERKKMYVKDLEVKSKYLEAECIRLQRLLQCCAAENHALHLQLQEKAFSASRTKQESAVLFLESLLLGSLLWFLGLFSPEMLRVQLPANLLVNAEKQKVVDLVALGRAKSKSIGLGTLRLFFKTKRCKASRSKMKILICNGAVVA</sequence>
<dbReference type="EMBL" id="JABWDY010040418">
    <property type="protein sequence ID" value="KAF5178121.1"/>
    <property type="molecule type" value="Genomic_DNA"/>
</dbReference>
<comment type="similarity">
    <text evidence="3">Belongs to the bZIP family.</text>
</comment>
<feature type="compositionally biased region" description="Polar residues" evidence="8">
    <location>
        <begin position="135"/>
        <end position="146"/>
    </location>
</feature>
<feature type="compositionally biased region" description="Low complexity" evidence="8">
    <location>
        <begin position="105"/>
        <end position="116"/>
    </location>
</feature>
<gene>
    <name evidence="10" type="ORF">FRX31_032292</name>
</gene>
<dbReference type="PROSITE" id="PS00036">
    <property type="entry name" value="BZIP_BASIC"/>
    <property type="match status" value="1"/>
</dbReference>
<dbReference type="Proteomes" id="UP000554482">
    <property type="component" value="Unassembled WGS sequence"/>
</dbReference>
<feature type="compositionally biased region" description="Acidic residues" evidence="8">
    <location>
        <begin position="147"/>
        <end position="156"/>
    </location>
</feature>
<evidence type="ECO:0000313" key="10">
    <source>
        <dbReference type="EMBL" id="KAF5178121.1"/>
    </source>
</evidence>
<dbReference type="PANTHER" id="PTHR47416:SF8">
    <property type="entry name" value="BASIC-LEUCINE ZIPPER TRANSCRIPTION FACTOR E-RELATED"/>
    <property type="match status" value="1"/>
</dbReference>
<comment type="caution">
    <text evidence="10">The sequence shown here is derived from an EMBL/GenBank/DDBJ whole genome shotgun (WGS) entry which is preliminary data.</text>
</comment>
<comment type="subcellular location">
    <subcellularLocation>
        <location evidence="2">Endoplasmic reticulum membrane</location>
        <topology evidence="2">Single-pass membrane protein</topology>
    </subcellularLocation>
    <subcellularLocation>
        <location evidence="1">Nucleus</location>
    </subcellularLocation>
</comment>
<feature type="compositionally biased region" description="Low complexity" evidence="8">
    <location>
        <begin position="61"/>
        <end position="86"/>
    </location>
</feature>
<dbReference type="InterPro" id="IPR004827">
    <property type="entry name" value="bZIP"/>
</dbReference>
<feature type="compositionally biased region" description="Low complexity" evidence="8">
    <location>
        <begin position="21"/>
        <end position="30"/>
    </location>
</feature>
<evidence type="ECO:0000256" key="3">
    <source>
        <dbReference type="ARBA" id="ARBA00007163"/>
    </source>
</evidence>
<dbReference type="GO" id="GO:0005634">
    <property type="term" value="C:nucleus"/>
    <property type="evidence" value="ECO:0007669"/>
    <property type="project" value="UniProtKB-SubCell"/>
</dbReference>
<evidence type="ECO:0000256" key="5">
    <source>
        <dbReference type="ARBA" id="ARBA00023125"/>
    </source>
</evidence>
<proteinExistence type="inferred from homology"/>
<dbReference type="Pfam" id="PF07716">
    <property type="entry name" value="bZIP_2"/>
    <property type="match status" value="1"/>
</dbReference>
<dbReference type="SUPFAM" id="SSF57959">
    <property type="entry name" value="Leucine zipper domain"/>
    <property type="match status" value="1"/>
</dbReference>
<evidence type="ECO:0000313" key="11">
    <source>
        <dbReference type="Proteomes" id="UP000554482"/>
    </source>
</evidence>
<keyword evidence="11" id="KW-1185">Reference proteome</keyword>
<keyword evidence="5" id="KW-0238">DNA-binding</keyword>
<keyword evidence="7" id="KW-0539">Nucleus</keyword>
<dbReference type="GO" id="GO:0005789">
    <property type="term" value="C:endoplasmic reticulum membrane"/>
    <property type="evidence" value="ECO:0007669"/>
    <property type="project" value="UniProtKB-SubCell"/>
</dbReference>
<reference evidence="10 11" key="1">
    <citation type="submission" date="2020-06" db="EMBL/GenBank/DDBJ databases">
        <title>Transcriptomic and genomic resources for Thalictrum thalictroides and T. hernandezii: Facilitating candidate gene discovery in an emerging model plant lineage.</title>
        <authorList>
            <person name="Arias T."/>
            <person name="Riano-Pachon D.M."/>
            <person name="Di Stilio V.S."/>
        </authorList>
    </citation>
    <scope>NUCLEOTIDE SEQUENCE [LARGE SCALE GENOMIC DNA]</scope>
    <source>
        <strain evidence="11">cv. WT478/WT964</strain>
        <tissue evidence="10">Leaves</tissue>
    </source>
</reference>
<dbReference type="CDD" id="cd14704">
    <property type="entry name" value="bZIP_HY5-like"/>
    <property type="match status" value="1"/>
</dbReference>
<evidence type="ECO:0000259" key="9">
    <source>
        <dbReference type="PROSITE" id="PS50217"/>
    </source>
</evidence>
<feature type="domain" description="BZIP" evidence="9">
    <location>
        <begin position="194"/>
        <end position="238"/>
    </location>
</feature>